<proteinExistence type="predicted"/>
<comment type="caution">
    <text evidence="1">The sequence shown here is derived from an EMBL/GenBank/DDBJ whole genome shotgun (WGS) entry which is preliminary data.</text>
</comment>
<dbReference type="AlphaFoldDB" id="A0A8S1UJM5"/>
<keyword evidence="2" id="KW-1185">Reference proteome</keyword>
<protein>
    <submittedName>
        <fullName evidence="1">Uncharacterized protein</fullName>
    </submittedName>
</protein>
<dbReference type="EMBL" id="CAJJDP010000045">
    <property type="protein sequence ID" value="CAD8164367.1"/>
    <property type="molecule type" value="Genomic_DNA"/>
</dbReference>
<gene>
    <name evidence="1" type="ORF">POCTA_138.1.T0450013</name>
</gene>
<accession>A0A8S1UJM5</accession>
<evidence type="ECO:0000313" key="1">
    <source>
        <dbReference type="EMBL" id="CAD8164367.1"/>
    </source>
</evidence>
<evidence type="ECO:0000313" key="2">
    <source>
        <dbReference type="Proteomes" id="UP000683925"/>
    </source>
</evidence>
<sequence>MQLSASGPQQLLQSYWHITINQDHSILMDKCTLTQLIIYKQDHKKDNYFLNSLNTLNNQNGIFDIPN</sequence>
<reference evidence="1" key="1">
    <citation type="submission" date="2021-01" db="EMBL/GenBank/DDBJ databases">
        <authorList>
            <consortium name="Genoscope - CEA"/>
            <person name="William W."/>
        </authorList>
    </citation>
    <scope>NUCLEOTIDE SEQUENCE</scope>
</reference>
<organism evidence="1 2">
    <name type="scientific">Paramecium octaurelia</name>
    <dbReference type="NCBI Taxonomy" id="43137"/>
    <lineage>
        <taxon>Eukaryota</taxon>
        <taxon>Sar</taxon>
        <taxon>Alveolata</taxon>
        <taxon>Ciliophora</taxon>
        <taxon>Intramacronucleata</taxon>
        <taxon>Oligohymenophorea</taxon>
        <taxon>Peniculida</taxon>
        <taxon>Parameciidae</taxon>
        <taxon>Paramecium</taxon>
    </lineage>
</organism>
<dbReference type="Proteomes" id="UP000683925">
    <property type="component" value="Unassembled WGS sequence"/>
</dbReference>
<name>A0A8S1UJM5_PAROT</name>